<gene>
    <name evidence="6" type="primary">msuE</name>
    <name evidence="6" type="ORF">ED236_11140</name>
</gene>
<organism evidence="6 7">
    <name type="scientific">Pseudomethylobacillus aquaticus</name>
    <dbReference type="NCBI Taxonomy" id="2676064"/>
    <lineage>
        <taxon>Bacteria</taxon>
        <taxon>Pseudomonadati</taxon>
        <taxon>Pseudomonadota</taxon>
        <taxon>Betaproteobacteria</taxon>
        <taxon>Nitrosomonadales</taxon>
        <taxon>Methylophilaceae</taxon>
        <taxon>Pseudomethylobacillus</taxon>
    </lineage>
</organism>
<dbReference type="SUPFAM" id="SSF52218">
    <property type="entry name" value="Flavoproteins"/>
    <property type="match status" value="1"/>
</dbReference>
<evidence type="ECO:0000313" key="6">
    <source>
        <dbReference type="EMBL" id="ROH84473.1"/>
    </source>
</evidence>
<evidence type="ECO:0000256" key="1">
    <source>
        <dbReference type="ARBA" id="ARBA00005990"/>
    </source>
</evidence>
<sequence>MSKKLNVVAVSGSTSRPSRTLSLVEEIAQRLGKHLPIELTLIELGELGPDLGASLTHDSIKPSVHKAINAIENTDFLIFATPVYRGSYTGLLKHLFDLVHYESLIDVPVLLAATGGSHRHSLVIEHQLRPLFSFFQSVTLPVGVYATESDFTQYKVSNELLDQRINLAVERALPLLKHRDLQPAAAAISA</sequence>
<keyword evidence="2" id="KW-0285">Flavoprotein</keyword>
<dbReference type="Gene3D" id="3.40.50.360">
    <property type="match status" value="1"/>
</dbReference>
<evidence type="ECO:0000313" key="7">
    <source>
        <dbReference type="Proteomes" id="UP000275137"/>
    </source>
</evidence>
<dbReference type="EMBL" id="RJVP01000007">
    <property type="protein sequence ID" value="ROH84473.1"/>
    <property type="molecule type" value="Genomic_DNA"/>
</dbReference>
<dbReference type="PANTHER" id="PTHR43408:SF2">
    <property type="entry name" value="FMN REDUCTASE (NADPH)"/>
    <property type="match status" value="1"/>
</dbReference>
<protein>
    <submittedName>
        <fullName evidence="6">FMN reductase</fullName>
    </submittedName>
</protein>
<keyword evidence="7" id="KW-1185">Reference proteome</keyword>
<name>A0A3N0UVI8_9PROT</name>
<dbReference type="Pfam" id="PF03358">
    <property type="entry name" value="FMN_red"/>
    <property type="match status" value="1"/>
</dbReference>
<feature type="domain" description="NADPH-dependent FMN reductase-like" evidence="5">
    <location>
        <begin position="6"/>
        <end position="149"/>
    </location>
</feature>
<dbReference type="InterPro" id="IPR051814">
    <property type="entry name" value="NAD(P)H-dep_FMN_reductase"/>
</dbReference>
<keyword evidence="3" id="KW-0288">FMN</keyword>
<evidence type="ECO:0000256" key="3">
    <source>
        <dbReference type="ARBA" id="ARBA00022643"/>
    </source>
</evidence>
<dbReference type="InterPro" id="IPR005025">
    <property type="entry name" value="FMN_Rdtase-like_dom"/>
</dbReference>
<dbReference type="RefSeq" id="WP_123238065.1">
    <property type="nucleotide sequence ID" value="NZ_RJVP01000007.1"/>
</dbReference>
<comment type="caution">
    <text evidence="6">The sequence shown here is derived from an EMBL/GenBank/DDBJ whole genome shotgun (WGS) entry which is preliminary data.</text>
</comment>
<dbReference type="NCBIfam" id="TIGR03566">
    <property type="entry name" value="FMN_reduc_MsuE"/>
    <property type="match status" value="1"/>
</dbReference>
<evidence type="ECO:0000256" key="2">
    <source>
        <dbReference type="ARBA" id="ARBA00022630"/>
    </source>
</evidence>
<dbReference type="Proteomes" id="UP000275137">
    <property type="component" value="Unassembled WGS sequence"/>
</dbReference>
<comment type="similarity">
    <text evidence="1">Belongs to the SsuE family.</text>
</comment>
<proteinExistence type="inferred from homology"/>
<keyword evidence="4" id="KW-0560">Oxidoreductase</keyword>
<dbReference type="InterPro" id="IPR029039">
    <property type="entry name" value="Flavoprotein-like_sf"/>
</dbReference>
<dbReference type="AlphaFoldDB" id="A0A3N0UVI8"/>
<dbReference type="InterPro" id="IPR019912">
    <property type="entry name" value="FMN_Rdtase_MsuE-like"/>
</dbReference>
<dbReference type="PANTHER" id="PTHR43408">
    <property type="entry name" value="FMN REDUCTASE (NADPH)"/>
    <property type="match status" value="1"/>
</dbReference>
<evidence type="ECO:0000259" key="5">
    <source>
        <dbReference type="Pfam" id="PF03358"/>
    </source>
</evidence>
<dbReference type="GO" id="GO:0016491">
    <property type="term" value="F:oxidoreductase activity"/>
    <property type="evidence" value="ECO:0007669"/>
    <property type="project" value="UniProtKB-KW"/>
</dbReference>
<evidence type="ECO:0000256" key="4">
    <source>
        <dbReference type="ARBA" id="ARBA00023002"/>
    </source>
</evidence>
<accession>A0A3N0UVI8</accession>
<reference evidence="6 7" key="1">
    <citation type="submission" date="2018-10" db="EMBL/GenBank/DDBJ databases">
        <authorList>
            <person name="Chen W.-M."/>
        </authorList>
    </citation>
    <scope>NUCLEOTIDE SEQUENCE [LARGE SCALE GENOMIC DNA]</scope>
    <source>
        <strain evidence="6 7">H-5</strain>
    </source>
</reference>